<evidence type="ECO:0000256" key="1">
    <source>
        <dbReference type="ARBA" id="ARBA00004123"/>
    </source>
</evidence>
<reference evidence="8" key="1">
    <citation type="submission" date="2019-03" db="EMBL/GenBank/DDBJ databases">
        <title>Snf2 controls pulcherriminic acid biosynthesis and connects pigmentation and antifungal activity of the yeast Metschnikowia pulcherrima.</title>
        <authorList>
            <person name="Gore-Lloyd D."/>
            <person name="Sumann I."/>
            <person name="Brachmann A.O."/>
            <person name="Schneeberger K."/>
            <person name="Ortiz-Merino R.A."/>
            <person name="Moreno-Beltran M."/>
            <person name="Schlaefli M."/>
            <person name="Kirner P."/>
            <person name="Santos Kron A."/>
            <person name="Wolfe K.H."/>
            <person name="Piel J."/>
            <person name="Ahrens C.H."/>
            <person name="Henk D."/>
            <person name="Freimoser F.M."/>
        </authorList>
    </citation>
    <scope>NUCLEOTIDE SEQUENCE [LARGE SCALE GENOMIC DNA]</scope>
    <source>
        <strain evidence="8">APC 1.2</strain>
    </source>
</reference>
<accession>A0A4P6XN96</accession>
<organism evidence="7 8">
    <name type="scientific">Metschnikowia aff. pulcherrima</name>
    <dbReference type="NCBI Taxonomy" id="2163413"/>
    <lineage>
        <taxon>Eukaryota</taxon>
        <taxon>Fungi</taxon>
        <taxon>Dikarya</taxon>
        <taxon>Ascomycota</taxon>
        <taxon>Saccharomycotina</taxon>
        <taxon>Pichiomycetes</taxon>
        <taxon>Metschnikowiaceae</taxon>
        <taxon>Metschnikowia</taxon>
    </lineage>
</organism>
<evidence type="ECO:0000256" key="3">
    <source>
        <dbReference type="ARBA" id="ARBA00023242"/>
    </source>
</evidence>
<name>A0A4P6XN96_9ASCO</name>
<dbReference type="Proteomes" id="UP000292447">
    <property type="component" value="Chromosome III"/>
</dbReference>
<keyword evidence="8" id="KW-1185">Reference proteome</keyword>
<dbReference type="CDD" id="cd18727">
    <property type="entry name" value="PIN_Swt1-like"/>
    <property type="match status" value="1"/>
</dbReference>
<dbReference type="InterPro" id="IPR002716">
    <property type="entry name" value="PIN_dom"/>
</dbReference>
<dbReference type="Pfam" id="PF21693">
    <property type="entry name" value="SWT1_3rd"/>
    <property type="match status" value="1"/>
</dbReference>
<sequence>MEIPSIHGPNGLSREDRNRLITVTRRVRQEDYEMGDFGNENTGNVHYMAANDVEMMPIDEMEEAQMISDMVASSRVENDYSMSDEMDLDKHILHTITVTLQGNVSYLIIDTNFILSQLHILDQLKDIGQQYGLMIVIPTQVVRELDGLKSSHRMSNELYGGPQDISRLARAANDWIFTCLSQRCPTVKGQAAKEKLDKFATKDDAILDCCLYYKEEYKHTLQILFSNDKNLCLKALMNEILTVSYLKDMSSRLIAEKIYEENVMRFGHIEPTTVANVEMEVPINDTSGNPEQICHSVYSEILAVVAHVVKQHMLSEYGEDIDLIRDYDKTSSVDLEGAVKIIIRFWRPVFSTCLRGYEPFKEIGSRSVPIMVDLPAPGLELLNFVDFWGRLLVRLYEKNTKLDGLDVLRQHAKKWNDLARSTV</sequence>
<evidence type="ECO:0000313" key="8">
    <source>
        <dbReference type="Proteomes" id="UP000292447"/>
    </source>
</evidence>
<dbReference type="InterPro" id="IPR052626">
    <property type="entry name" value="SWT1_Regulator"/>
</dbReference>
<comment type="subcellular location">
    <subcellularLocation>
        <location evidence="1">Nucleus</location>
    </subcellularLocation>
</comment>
<protein>
    <recommendedName>
        <fullName evidence="5">Transcriptional protein SWT1</fullName>
    </recommendedName>
</protein>
<evidence type="ECO:0000313" key="7">
    <source>
        <dbReference type="EMBL" id="QBM88942.1"/>
    </source>
</evidence>
<dbReference type="InterPro" id="IPR049014">
    <property type="entry name" value="SWT1_C"/>
</dbReference>
<keyword evidence="3" id="KW-0539">Nucleus</keyword>
<dbReference type="Pfam" id="PF13638">
    <property type="entry name" value="PIN_4"/>
    <property type="match status" value="1"/>
</dbReference>
<dbReference type="FunFam" id="3.40.50.1010:FF:000045">
    <property type="entry name" value="Transcriptional protein swt1"/>
    <property type="match status" value="1"/>
</dbReference>
<dbReference type="EMBL" id="CP034458">
    <property type="protein sequence ID" value="QBM88942.1"/>
    <property type="molecule type" value="Genomic_DNA"/>
</dbReference>
<dbReference type="PANTHER" id="PTHR16161:SF0">
    <property type="entry name" value="TRANSCRIPTIONAL PROTEIN SWT1"/>
    <property type="match status" value="1"/>
</dbReference>
<dbReference type="Gene3D" id="3.40.50.1010">
    <property type="entry name" value="5'-nuclease"/>
    <property type="match status" value="1"/>
</dbReference>
<evidence type="ECO:0000256" key="2">
    <source>
        <dbReference type="ARBA" id="ARBA00023163"/>
    </source>
</evidence>
<dbReference type="AlphaFoldDB" id="A0A4P6XN96"/>
<evidence type="ECO:0000259" key="6">
    <source>
        <dbReference type="SMART" id="SM00670"/>
    </source>
</evidence>
<feature type="domain" description="PIN" evidence="6">
    <location>
        <begin position="105"/>
        <end position="233"/>
    </location>
</feature>
<dbReference type="SMART" id="SM00670">
    <property type="entry name" value="PINc"/>
    <property type="match status" value="1"/>
</dbReference>
<dbReference type="SUPFAM" id="SSF88723">
    <property type="entry name" value="PIN domain-like"/>
    <property type="match status" value="1"/>
</dbReference>
<dbReference type="STRING" id="2163413.A0A4P6XN96"/>
<evidence type="ECO:0000256" key="4">
    <source>
        <dbReference type="ARBA" id="ARBA00060839"/>
    </source>
</evidence>
<evidence type="ECO:0000256" key="5">
    <source>
        <dbReference type="ARBA" id="ARBA00074620"/>
    </source>
</evidence>
<dbReference type="PANTHER" id="PTHR16161">
    <property type="entry name" value="TRANSCRIPTIONAL PROTEIN SWT1"/>
    <property type="match status" value="1"/>
</dbReference>
<keyword evidence="2" id="KW-0804">Transcription</keyword>
<dbReference type="GO" id="GO:0005634">
    <property type="term" value="C:nucleus"/>
    <property type="evidence" value="ECO:0007669"/>
    <property type="project" value="UniProtKB-SubCell"/>
</dbReference>
<proteinExistence type="inferred from homology"/>
<dbReference type="GO" id="GO:0004540">
    <property type="term" value="F:RNA nuclease activity"/>
    <property type="evidence" value="ECO:0007669"/>
    <property type="project" value="UniProtKB-ARBA"/>
</dbReference>
<gene>
    <name evidence="7" type="primary">MPUL0C09230</name>
    <name evidence="7" type="ORF">METSCH_C09230</name>
</gene>
<dbReference type="InterPro" id="IPR029060">
    <property type="entry name" value="PIN-like_dom_sf"/>
</dbReference>
<comment type="similarity">
    <text evidence="4">Belongs to the SWT1 family.</text>
</comment>